<evidence type="ECO:0000313" key="3">
    <source>
        <dbReference type="Proteomes" id="UP000076335"/>
    </source>
</evidence>
<dbReference type="OrthoDB" id="9788260at2"/>
<dbReference type="InterPro" id="IPR051044">
    <property type="entry name" value="MAG_DAG_Lipase"/>
</dbReference>
<gene>
    <name evidence="2" type="ORF">AUP42_20565</name>
</gene>
<sequence>MTFAIDRFTGQSGLTLRYALYSPENALGHVLILQGRGEFIERYDETARELAERGLGCVTFDFRGQGGSTREVTESHMGYVGDVGHYVEDTHDVLRHLANQHNTSCDLLLTHSTGGLVGMHMLLENPDLFGSAVMIAPFFGLGGPDWIALAAQFLSAGLCRYGFNKQFLPGQKLLSPLQPFADDNLLTSDRARYERNVTCLQDNPDLVVGGVSAGWLDACFRAQAELSRRVVPDNDFAAAPLPPITMVLSGNDQVVSNRATQELFGDHPSVTMVEIPESRHEILQESDHFRALFWQAFDQHLANHHHNWILPGF</sequence>
<dbReference type="AlphaFoldDB" id="A0A154L4Z1"/>
<dbReference type="PANTHER" id="PTHR11614">
    <property type="entry name" value="PHOSPHOLIPASE-RELATED"/>
    <property type="match status" value="1"/>
</dbReference>
<protein>
    <submittedName>
        <fullName evidence="2">Lysophospholipase</fullName>
    </submittedName>
</protein>
<dbReference type="RefSeq" id="WP_062952147.1">
    <property type="nucleotide sequence ID" value="NZ_LPVY01000013.1"/>
</dbReference>
<evidence type="ECO:0000313" key="2">
    <source>
        <dbReference type="EMBL" id="KZB64171.1"/>
    </source>
</evidence>
<dbReference type="EMBL" id="LPVY01000013">
    <property type="protein sequence ID" value="KZB64171.1"/>
    <property type="molecule type" value="Genomic_DNA"/>
</dbReference>
<dbReference type="Gene3D" id="3.40.50.1820">
    <property type="entry name" value="alpha/beta hydrolase"/>
    <property type="match status" value="1"/>
</dbReference>
<name>A0A154L4Z1_9PROT</name>
<reference evidence="2 3" key="1">
    <citation type="submission" date="2015-12" db="EMBL/GenBank/DDBJ databases">
        <title>Genome sequence of Thalassospira lucentensis MCCC 1A02072.</title>
        <authorList>
            <person name="Lu L."/>
            <person name="Lai Q."/>
            <person name="Shao Z."/>
            <person name="Qian P."/>
        </authorList>
    </citation>
    <scope>NUCLEOTIDE SEQUENCE [LARGE SCALE GENOMIC DNA]</scope>
    <source>
        <strain evidence="2 3">MCCC 1A02072</strain>
    </source>
</reference>
<feature type="domain" description="Serine aminopeptidase S33" evidence="1">
    <location>
        <begin position="27"/>
        <end position="287"/>
    </location>
</feature>
<organism evidence="2 3">
    <name type="scientific">Thalassospira lucentensis</name>
    <dbReference type="NCBI Taxonomy" id="168935"/>
    <lineage>
        <taxon>Bacteria</taxon>
        <taxon>Pseudomonadati</taxon>
        <taxon>Pseudomonadota</taxon>
        <taxon>Alphaproteobacteria</taxon>
        <taxon>Rhodospirillales</taxon>
        <taxon>Thalassospiraceae</taxon>
        <taxon>Thalassospira</taxon>
    </lineage>
</organism>
<dbReference type="SUPFAM" id="SSF53474">
    <property type="entry name" value="alpha/beta-Hydrolases"/>
    <property type="match status" value="1"/>
</dbReference>
<proteinExistence type="predicted"/>
<evidence type="ECO:0000259" key="1">
    <source>
        <dbReference type="Pfam" id="PF12146"/>
    </source>
</evidence>
<dbReference type="Proteomes" id="UP000076335">
    <property type="component" value="Unassembled WGS sequence"/>
</dbReference>
<dbReference type="InterPro" id="IPR022742">
    <property type="entry name" value="Hydrolase_4"/>
</dbReference>
<accession>A0A154L4Z1</accession>
<comment type="caution">
    <text evidence="2">The sequence shown here is derived from an EMBL/GenBank/DDBJ whole genome shotgun (WGS) entry which is preliminary data.</text>
</comment>
<dbReference type="Pfam" id="PF12146">
    <property type="entry name" value="Hydrolase_4"/>
    <property type="match status" value="1"/>
</dbReference>
<dbReference type="InterPro" id="IPR029058">
    <property type="entry name" value="AB_hydrolase_fold"/>
</dbReference>